<keyword evidence="10" id="KW-0408">Iron</keyword>
<keyword evidence="7" id="KW-0949">S-adenosyl-L-methionine</keyword>
<evidence type="ECO:0000256" key="2">
    <source>
        <dbReference type="ARBA" id="ARBA00002399"/>
    </source>
</evidence>
<dbReference type="InterPro" id="IPR023404">
    <property type="entry name" value="rSAM_horseshoe"/>
</dbReference>
<feature type="domain" description="Radical SAM core" evidence="18">
    <location>
        <begin position="135"/>
        <end position="367"/>
    </location>
</feature>
<dbReference type="NCBIfam" id="TIGR01579">
    <property type="entry name" value="MiaB-like-C"/>
    <property type="match status" value="1"/>
</dbReference>
<keyword evidence="5" id="KW-0963">Cytoplasm</keyword>
<evidence type="ECO:0000256" key="13">
    <source>
        <dbReference type="ARBA" id="ARBA00051661"/>
    </source>
</evidence>
<dbReference type="Pfam" id="PF04055">
    <property type="entry name" value="Radical_SAM"/>
    <property type="match status" value="1"/>
</dbReference>
<feature type="domain" description="MTTase N-terminal" evidence="17">
    <location>
        <begin position="2"/>
        <end position="114"/>
    </location>
</feature>
<protein>
    <recommendedName>
        <fullName evidence="15">Threonylcarbamoyladenosine tRNA methylthiotransferase MtaB</fullName>
        <ecNumber evidence="3">2.8.4.5</ecNumber>
    </recommendedName>
    <alternativeName>
        <fullName evidence="12">tRNA-t(6)A37 methylthiotransferase</fullName>
    </alternativeName>
</protein>
<dbReference type="Proteomes" id="UP000005695">
    <property type="component" value="Unassembled WGS sequence"/>
</dbReference>
<dbReference type="InterPro" id="IPR006638">
    <property type="entry name" value="Elp3/MiaA/NifB-like_rSAM"/>
</dbReference>
<evidence type="ECO:0000256" key="3">
    <source>
        <dbReference type="ARBA" id="ARBA00013273"/>
    </source>
</evidence>
<comment type="function">
    <text evidence="2">Catalyzes the methylthiolation of N6-threonylcarbamoyladenosine (t(6)A), leading to the formation of 2-methylthio-N6-threonylcarbamoyladenosine (ms(2)t(6)A) at position 37 in tRNAs that read codons beginning with adenine.</text>
</comment>
<dbReference type="NCBIfam" id="TIGR00089">
    <property type="entry name" value="MiaB/RimO family radical SAM methylthiotransferase"/>
    <property type="match status" value="1"/>
</dbReference>
<dbReference type="InterPro" id="IPR006467">
    <property type="entry name" value="MiaB-like_bact"/>
</dbReference>
<keyword evidence="11" id="KW-0411">Iron-sulfur</keyword>
<evidence type="ECO:0000256" key="12">
    <source>
        <dbReference type="ARBA" id="ARBA00031213"/>
    </source>
</evidence>
<dbReference type="FunFam" id="3.80.30.20:FF:000001">
    <property type="entry name" value="tRNA-2-methylthio-N(6)-dimethylallyladenosine synthase 2"/>
    <property type="match status" value="1"/>
</dbReference>
<comment type="cofactor">
    <cofactor evidence="1">
        <name>[4Fe-4S] cluster</name>
        <dbReference type="ChEBI" id="CHEBI:49883"/>
    </cofactor>
</comment>
<feature type="domain" description="TRAM" evidence="16">
    <location>
        <begin position="368"/>
        <end position="428"/>
    </location>
</feature>
<evidence type="ECO:0000256" key="5">
    <source>
        <dbReference type="ARBA" id="ARBA00022490"/>
    </source>
</evidence>
<dbReference type="PANTHER" id="PTHR11918:SF45">
    <property type="entry name" value="THREONYLCARBAMOYLADENOSINE TRNA METHYLTHIOTRANSFERASE"/>
    <property type="match status" value="1"/>
</dbReference>
<dbReference type="InterPro" id="IPR005839">
    <property type="entry name" value="Methylthiotransferase"/>
</dbReference>
<dbReference type="SFLD" id="SFLDG01082">
    <property type="entry name" value="B12-binding_domain_containing"/>
    <property type="match status" value="1"/>
</dbReference>
<dbReference type="InterPro" id="IPR013848">
    <property type="entry name" value="Methylthiotransferase_N"/>
</dbReference>
<keyword evidence="8" id="KW-0819">tRNA processing</keyword>
<evidence type="ECO:0000256" key="14">
    <source>
        <dbReference type="ARBA" id="ARBA00061574"/>
    </source>
</evidence>
<accession>Q1JYQ2</accession>
<evidence type="ECO:0000259" key="16">
    <source>
        <dbReference type="PROSITE" id="PS50926"/>
    </source>
</evidence>
<organism evidence="19 20">
    <name type="scientific">Desulfuromonas acetoxidans (strain DSM 684 / 11070)</name>
    <dbReference type="NCBI Taxonomy" id="281689"/>
    <lineage>
        <taxon>Bacteria</taxon>
        <taxon>Pseudomonadati</taxon>
        <taxon>Thermodesulfobacteriota</taxon>
        <taxon>Desulfuromonadia</taxon>
        <taxon>Desulfuromonadales</taxon>
        <taxon>Desulfuromonadaceae</taxon>
        <taxon>Desulfuromonas</taxon>
    </lineage>
</organism>
<evidence type="ECO:0000256" key="10">
    <source>
        <dbReference type="ARBA" id="ARBA00023004"/>
    </source>
</evidence>
<evidence type="ECO:0000256" key="9">
    <source>
        <dbReference type="ARBA" id="ARBA00022723"/>
    </source>
</evidence>
<dbReference type="EC" id="2.8.4.5" evidence="3"/>
<dbReference type="InterPro" id="IPR038135">
    <property type="entry name" value="Methylthiotransferase_N_sf"/>
</dbReference>
<evidence type="ECO:0000313" key="19">
    <source>
        <dbReference type="EMBL" id="EAT15363.1"/>
    </source>
</evidence>
<dbReference type="InterPro" id="IPR058240">
    <property type="entry name" value="rSAM_sf"/>
</dbReference>
<keyword evidence="4" id="KW-0004">4Fe-4S</keyword>
<dbReference type="OrthoDB" id="9805215at2"/>
<dbReference type="AlphaFoldDB" id="Q1JYQ2"/>
<dbReference type="PROSITE" id="PS01278">
    <property type="entry name" value="MTTASE_RADICAL"/>
    <property type="match status" value="1"/>
</dbReference>
<dbReference type="Gene3D" id="3.80.30.20">
    <property type="entry name" value="tm_1862 like domain"/>
    <property type="match status" value="1"/>
</dbReference>
<dbReference type="RefSeq" id="WP_006001035.1">
    <property type="nucleotide sequence ID" value="NZ_AAEW02000011.1"/>
</dbReference>
<comment type="similarity">
    <text evidence="14">Belongs to the methylthiotransferase family. MtaB subfamily.</text>
</comment>
<dbReference type="GO" id="GO:0051539">
    <property type="term" value="F:4 iron, 4 sulfur cluster binding"/>
    <property type="evidence" value="ECO:0007669"/>
    <property type="project" value="UniProtKB-KW"/>
</dbReference>
<dbReference type="GO" id="GO:0046872">
    <property type="term" value="F:metal ion binding"/>
    <property type="evidence" value="ECO:0007669"/>
    <property type="project" value="UniProtKB-KW"/>
</dbReference>
<dbReference type="SFLD" id="SFLDG01061">
    <property type="entry name" value="methylthiotransferase"/>
    <property type="match status" value="1"/>
</dbReference>
<gene>
    <name evidence="19" type="ORF">Dace_1027</name>
</gene>
<keyword evidence="6" id="KW-0808">Transferase</keyword>
<evidence type="ECO:0000256" key="4">
    <source>
        <dbReference type="ARBA" id="ARBA00022485"/>
    </source>
</evidence>
<evidence type="ECO:0000256" key="7">
    <source>
        <dbReference type="ARBA" id="ARBA00022691"/>
    </source>
</evidence>
<evidence type="ECO:0000256" key="11">
    <source>
        <dbReference type="ARBA" id="ARBA00023014"/>
    </source>
</evidence>
<comment type="catalytic activity">
    <reaction evidence="13">
        <text>N(6)-L-threonylcarbamoyladenosine(37) in tRNA + (sulfur carrier)-SH + AH2 + 2 S-adenosyl-L-methionine = 2-methylsulfanyl-N(6)-L-threonylcarbamoyladenosine(37) in tRNA + (sulfur carrier)-H + 5'-deoxyadenosine + L-methionine + A + S-adenosyl-L-homocysteine + 2 H(+)</text>
        <dbReference type="Rhea" id="RHEA:37075"/>
        <dbReference type="Rhea" id="RHEA-COMP:10163"/>
        <dbReference type="Rhea" id="RHEA-COMP:11092"/>
        <dbReference type="Rhea" id="RHEA-COMP:14737"/>
        <dbReference type="Rhea" id="RHEA-COMP:14739"/>
        <dbReference type="ChEBI" id="CHEBI:13193"/>
        <dbReference type="ChEBI" id="CHEBI:15378"/>
        <dbReference type="ChEBI" id="CHEBI:17319"/>
        <dbReference type="ChEBI" id="CHEBI:17499"/>
        <dbReference type="ChEBI" id="CHEBI:29917"/>
        <dbReference type="ChEBI" id="CHEBI:57844"/>
        <dbReference type="ChEBI" id="CHEBI:57856"/>
        <dbReference type="ChEBI" id="CHEBI:59789"/>
        <dbReference type="ChEBI" id="CHEBI:64428"/>
        <dbReference type="ChEBI" id="CHEBI:74418"/>
        <dbReference type="ChEBI" id="CHEBI:74420"/>
        <dbReference type="EC" id="2.8.4.5"/>
    </reaction>
</comment>
<dbReference type="Pfam" id="PF00919">
    <property type="entry name" value="UPF0004"/>
    <property type="match status" value="1"/>
</dbReference>
<dbReference type="PROSITE" id="PS51918">
    <property type="entry name" value="RADICAL_SAM"/>
    <property type="match status" value="1"/>
</dbReference>
<dbReference type="SFLD" id="SFLDS00029">
    <property type="entry name" value="Radical_SAM"/>
    <property type="match status" value="1"/>
</dbReference>
<evidence type="ECO:0000256" key="15">
    <source>
        <dbReference type="ARBA" id="ARBA00069898"/>
    </source>
</evidence>
<keyword evidence="9" id="KW-0479">Metal-binding</keyword>
<evidence type="ECO:0000256" key="8">
    <source>
        <dbReference type="ARBA" id="ARBA00022694"/>
    </source>
</evidence>
<dbReference type="InterPro" id="IPR007197">
    <property type="entry name" value="rSAM"/>
</dbReference>
<dbReference type="Gene3D" id="3.40.50.12160">
    <property type="entry name" value="Methylthiotransferase, N-terminal domain"/>
    <property type="match status" value="1"/>
</dbReference>
<reference evidence="19" key="2">
    <citation type="submission" date="2006-05" db="EMBL/GenBank/DDBJ databases">
        <title>Sequencing of the draft genome and assembly of Desulfuromonas acetoxidans DSM 684.</title>
        <authorList>
            <consortium name="US DOE Joint Genome Institute (JGI-PGF)"/>
            <person name="Copeland A."/>
            <person name="Lucas S."/>
            <person name="Lapidus A."/>
            <person name="Barry K."/>
            <person name="Detter J.C."/>
            <person name="Glavina del Rio T."/>
            <person name="Hammon N."/>
            <person name="Israni S."/>
            <person name="Dalin E."/>
            <person name="Tice H."/>
            <person name="Bruce D."/>
            <person name="Pitluck S."/>
            <person name="Richardson P."/>
        </authorList>
    </citation>
    <scope>NUCLEOTIDE SEQUENCE [LARGE SCALE GENOMIC DNA]</scope>
    <source>
        <strain evidence="19">DSM 684</strain>
    </source>
</reference>
<dbReference type="InterPro" id="IPR002792">
    <property type="entry name" value="TRAM_dom"/>
</dbReference>
<dbReference type="SUPFAM" id="SSF102114">
    <property type="entry name" value="Radical SAM enzymes"/>
    <property type="match status" value="1"/>
</dbReference>
<dbReference type="FunFam" id="3.40.50.12160:FF:000004">
    <property type="entry name" value="Threonylcarbamoyladenosine tRNA methylthiotransferase MtaB"/>
    <property type="match status" value="1"/>
</dbReference>
<name>Q1JYQ2_DESA6</name>
<dbReference type="SMART" id="SM00729">
    <property type="entry name" value="Elp3"/>
    <property type="match status" value="1"/>
</dbReference>
<sequence length="428" mass="47049">MSCVSIVTLGCKANQFESAAMERMLREQGYQIVPFEQGAELVIVNTCTVTSATDAQSRKLVRRARRLNGQCRIVVTGCYAQIQPQQIAELPGVMYVIGNSEKQDLIDILCQEGPQVQVGDIASQQQCPDLKIASFSEHSRAFVQIQSGCNAFCSYCIIPYARGRSRSVNTSAVVDQVNQLVAGGYREVVLTGIHIGNYGQDLTPQCTLTDLLNALLTQTDGCRIRLGSIEPQEVNEALIDCVQHSSRICPHFHIPLQSGCDDVLQQMNRHYSIRQFHDTVELLCQKIPRVSIGIDVISGFPGETEAQHRHTCEFISSLPVHYLHVFPFSARPGTPAATMPDQIPGDIAKQRAAELRVLAEEKASQYREQFIGRLVDVVLESRTKNNQWQGTSAEYLTVLVAGEQGAAGELVSVEIVGVSQNFLVGTLS</sequence>
<evidence type="ECO:0000256" key="1">
    <source>
        <dbReference type="ARBA" id="ARBA00001966"/>
    </source>
</evidence>
<proteinExistence type="inferred from homology"/>
<evidence type="ECO:0000259" key="17">
    <source>
        <dbReference type="PROSITE" id="PS51449"/>
    </source>
</evidence>
<comment type="caution">
    <text evidence="19">The sequence shown here is derived from an EMBL/GenBank/DDBJ whole genome shotgun (WGS) entry which is preliminary data.</text>
</comment>
<dbReference type="InterPro" id="IPR020612">
    <property type="entry name" value="Methylthiotransferase_CS"/>
</dbReference>
<dbReference type="GO" id="GO:0035598">
    <property type="term" value="F:tRNA (N(6)-L-threonylcarbamoyladenosine(37)-C(2))-methylthiotransferase activity"/>
    <property type="evidence" value="ECO:0007669"/>
    <property type="project" value="UniProtKB-EC"/>
</dbReference>
<dbReference type="PROSITE" id="PS50926">
    <property type="entry name" value="TRAM"/>
    <property type="match status" value="1"/>
</dbReference>
<dbReference type="PROSITE" id="PS51449">
    <property type="entry name" value="MTTASE_N"/>
    <property type="match status" value="1"/>
</dbReference>
<keyword evidence="20" id="KW-1185">Reference proteome</keyword>
<evidence type="ECO:0000259" key="18">
    <source>
        <dbReference type="PROSITE" id="PS51918"/>
    </source>
</evidence>
<dbReference type="CDD" id="cd01335">
    <property type="entry name" value="Radical_SAM"/>
    <property type="match status" value="1"/>
</dbReference>
<evidence type="ECO:0000313" key="20">
    <source>
        <dbReference type="Proteomes" id="UP000005695"/>
    </source>
</evidence>
<reference evidence="19" key="1">
    <citation type="submission" date="2006-05" db="EMBL/GenBank/DDBJ databases">
        <title>Annotation of the draft genome assembly of Desulfuromonas acetoxidans DSM 684.</title>
        <authorList>
            <consortium name="US DOE Joint Genome Institute (JGI-ORNL)"/>
            <person name="Larimer F."/>
            <person name="Land M."/>
            <person name="Hauser L."/>
        </authorList>
    </citation>
    <scope>NUCLEOTIDE SEQUENCE [LARGE SCALE GENOMIC DNA]</scope>
    <source>
        <strain evidence="19">DSM 684</strain>
    </source>
</reference>
<dbReference type="EMBL" id="AAEW02000011">
    <property type="protein sequence ID" value="EAT15363.1"/>
    <property type="molecule type" value="Genomic_DNA"/>
</dbReference>
<dbReference type="PANTHER" id="PTHR11918">
    <property type="entry name" value="RADICAL SAM PROTEINS"/>
    <property type="match status" value="1"/>
</dbReference>
<evidence type="ECO:0000256" key="6">
    <source>
        <dbReference type="ARBA" id="ARBA00022679"/>
    </source>
</evidence>